<dbReference type="PANTHER" id="PTHR21879:SF22">
    <property type="entry name" value="FI03362P-RELATED"/>
    <property type="match status" value="1"/>
</dbReference>
<dbReference type="Pfam" id="PF07898">
    <property type="entry name" value="DUF1676"/>
    <property type="match status" value="1"/>
</dbReference>
<reference evidence="3" key="1">
    <citation type="submission" date="2025-08" db="UniProtKB">
        <authorList>
            <consortium name="RefSeq"/>
        </authorList>
    </citation>
    <scope>IDENTIFICATION</scope>
    <source>
        <tissue evidence="3">Entire body</tissue>
    </source>
</reference>
<dbReference type="InParanoid" id="A0A1W4XN02"/>
<dbReference type="OrthoDB" id="8192916at2759"/>
<accession>A0A1W4XN02</accession>
<keyword evidence="1" id="KW-1133">Transmembrane helix</keyword>
<keyword evidence="1" id="KW-0812">Transmembrane</keyword>
<proteinExistence type="predicted"/>
<dbReference type="InterPro" id="IPR012464">
    <property type="entry name" value="DUF1676"/>
</dbReference>
<dbReference type="GO" id="GO:0016020">
    <property type="term" value="C:membrane"/>
    <property type="evidence" value="ECO:0007669"/>
    <property type="project" value="TreeGrafter"/>
</dbReference>
<dbReference type="Proteomes" id="UP000192223">
    <property type="component" value="Unplaced"/>
</dbReference>
<dbReference type="AlphaFoldDB" id="A0A1W4XN02"/>
<evidence type="ECO:0000256" key="1">
    <source>
        <dbReference type="SAM" id="Phobius"/>
    </source>
</evidence>
<feature type="transmembrane region" description="Helical" evidence="1">
    <location>
        <begin position="6"/>
        <end position="23"/>
    </location>
</feature>
<keyword evidence="1" id="KW-0472">Membrane</keyword>
<name>A0A1W4XN02_AGRPL</name>
<organism evidence="2 3">
    <name type="scientific">Agrilus planipennis</name>
    <name type="common">Emerald ash borer</name>
    <name type="synonym">Agrilus marcopoli</name>
    <dbReference type="NCBI Taxonomy" id="224129"/>
    <lineage>
        <taxon>Eukaryota</taxon>
        <taxon>Metazoa</taxon>
        <taxon>Ecdysozoa</taxon>
        <taxon>Arthropoda</taxon>
        <taxon>Hexapoda</taxon>
        <taxon>Insecta</taxon>
        <taxon>Pterygota</taxon>
        <taxon>Neoptera</taxon>
        <taxon>Endopterygota</taxon>
        <taxon>Coleoptera</taxon>
        <taxon>Polyphaga</taxon>
        <taxon>Elateriformia</taxon>
        <taxon>Buprestoidea</taxon>
        <taxon>Buprestidae</taxon>
        <taxon>Agrilinae</taxon>
        <taxon>Agrilus</taxon>
    </lineage>
</organism>
<protein>
    <submittedName>
        <fullName evidence="3">Uncharacterized protein LOC108742904</fullName>
    </submittedName>
</protein>
<dbReference type="GeneID" id="108742904"/>
<sequence>MATNNFFLVFSCVLIASVCALPATDKEKETARSARSENDLLDATYTDCLRKDTVSCIKYKIFSFVDKMLDQKDAITVTDGVSLVKVEGAEPEGAPRALTADDTVESVIFNKVQRFLQTHTLKVDIKGSDIVSAVSSTARSFNDAMDGIYEEDNMVEESRGKKKKVQKLLGPIMAALGLVGGILTKLALGKIALIAGKALLIGKIALVLSAIIGLKKLLGQGKHVTYEVVAHPQHSASHIATHETVHSSGGGGGYGGDIGGGYGGGSSGHGGWGRTFDAQDLAYRAHVPKSTEQ</sequence>
<dbReference type="PANTHER" id="PTHR21879">
    <property type="entry name" value="FI03362P-RELATED-RELATED"/>
    <property type="match status" value="1"/>
</dbReference>
<feature type="transmembrane region" description="Helical" evidence="1">
    <location>
        <begin position="194"/>
        <end position="214"/>
    </location>
</feature>
<keyword evidence="2" id="KW-1185">Reference proteome</keyword>
<dbReference type="KEGG" id="apln:108742904"/>
<dbReference type="FunCoup" id="A0A1W4XN02">
    <property type="interactions" value="31"/>
</dbReference>
<evidence type="ECO:0000313" key="3">
    <source>
        <dbReference type="RefSeq" id="XP_018333765.1"/>
    </source>
</evidence>
<dbReference type="RefSeq" id="XP_018333765.1">
    <property type="nucleotide sequence ID" value="XM_018478263.1"/>
</dbReference>
<dbReference type="STRING" id="224129.A0A1W4XN02"/>
<gene>
    <name evidence="3" type="primary">LOC108742904</name>
</gene>
<feature type="transmembrane region" description="Helical" evidence="1">
    <location>
        <begin position="168"/>
        <end position="188"/>
    </location>
</feature>
<evidence type="ECO:0000313" key="2">
    <source>
        <dbReference type="Proteomes" id="UP000192223"/>
    </source>
</evidence>